<dbReference type="GO" id="GO:0006508">
    <property type="term" value="P:proteolysis"/>
    <property type="evidence" value="ECO:0007669"/>
    <property type="project" value="UniProtKB-KW"/>
</dbReference>
<dbReference type="GO" id="GO:0004177">
    <property type="term" value="F:aminopeptidase activity"/>
    <property type="evidence" value="ECO:0007669"/>
    <property type="project" value="UniProtKB-UniRule"/>
</dbReference>
<dbReference type="InterPro" id="IPR011650">
    <property type="entry name" value="Peptidase_M20_dimer"/>
</dbReference>
<keyword evidence="11" id="KW-1185">Reference proteome</keyword>
<protein>
    <recommendedName>
        <fullName evidence="9">Peptidase M20 dimerisation domain-containing protein</fullName>
    </recommendedName>
</protein>
<dbReference type="Gene3D" id="3.30.70.360">
    <property type="match status" value="1"/>
</dbReference>
<dbReference type="InterPro" id="IPR036264">
    <property type="entry name" value="Bact_exopeptidase_dim_dom"/>
</dbReference>
<feature type="binding site" evidence="8">
    <location>
        <position position="345"/>
    </location>
    <ligand>
        <name>Zn(2+)</name>
        <dbReference type="ChEBI" id="CHEBI:29105"/>
        <label>2</label>
    </ligand>
</feature>
<dbReference type="STRING" id="1471761.B0W44_13455"/>
<dbReference type="GO" id="GO:0008237">
    <property type="term" value="F:metallopeptidase activity"/>
    <property type="evidence" value="ECO:0007669"/>
    <property type="project" value="UniProtKB-KW"/>
</dbReference>
<evidence type="ECO:0000256" key="5">
    <source>
        <dbReference type="ARBA" id="ARBA00022833"/>
    </source>
</evidence>
<evidence type="ECO:0000259" key="9">
    <source>
        <dbReference type="Pfam" id="PF07687"/>
    </source>
</evidence>
<evidence type="ECO:0000256" key="1">
    <source>
        <dbReference type="ARBA" id="ARBA00001947"/>
    </source>
</evidence>
<evidence type="ECO:0000256" key="3">
    <source>
        <dbReference type="ARBA" id="ARBA00022723"/>
    </source>
</evidence>
<evidence type="ECO:0000256" key="7">
    <source>
        <dbReference type="PIRNR" id="PIRNR001123"/>
    </source>
</evidence>
<evidence type="ECO:0000256" key="8">
    <source>
        <dbReference type="PIRSR" id="PIRSR001123-2"/>
    </source>
</evidence>
<dbReference type="RefSeq" id="WP_077720471.1">
    <property type="nucleotide sequence ID" value="NZ_CP019699.1"/>
</dbReference>
<dbReference type="Pfam" id="PF01546">
    <property type="entry name" value="Peptidase_M20"/>
    <property type="match status" value="1"/>
</dbReference>
<comment type="cofactor">
    <cofactor evidence="1">
        <name>Zn(2+)</name>
        <dbReference type="ChEBI" id="CHEBI:29105"/>
    </cofactor>
</comment>
<feature type="domain" description="Peptidase M20 dimerisation" evidence="9">
    <location>
        <begin position="181"/>
        <end position="273"/>
    </location>
</feature>
<dbReference type="EMBL" id="CP019699">
    <property type="protein sequence ID" value="AQS56614.1"/>
    <property type="molecule type" value="Genomic_DNA"/>
</dbReference>
<keyword evidence="6" id="KW-0482">Metalloprotease</keyword>
<accession>A0A1U9K9A3</accession>
<comment type="cofactor">
    <cofactor evidence="8">
        <name>a divalent metal cation</name>
        <dbReference type="ChEBI" id="CHEBI:60240"/>
    </cofactor>
    <text evidence="8">Binds 2 divalent metal cations per subunit.</text>
</comment>
<dbReference type="AlphaFoldDB" id="A0A1U9K9A3"/>
<reference evidence="10 11" key="1">
    <citation type="journal article" date="2015" name="Int. J. Syst. Evol. Microbiol.">
        <title>Novibacillus thermophilus gen. nov., sp. nov., a Gram-staining-negative and moderately thermophilic member of the family Thermoactinomycetaceae.</title>
        <authorList>
            <person name="Yang G."/>
            <person name="Chen J."/>
            <person name="Zhou S."/>
        </authorList>
    </citation>
    <scope>NUCLEOTIDE SEQUENCE [LARGE SCALE GENOMIC DNA]</scope>
    <source>
        <strain evidence="10 11">SG-1</strain>
    </source>
</reference>
<dbReference type="NCBIfam" id="TIGR01883">
    <property type="entry name" value="PepT-like"/>
    <property type="match status" value="1"/>
</dbReference>
<evidence type="ECO:0000313" key="10">
    <source>
        <dbReference type="EMBL" id="AQS56614.1"/>
    </source>
</evidence>
<dbReference type="PANTHER" id="PTHR42994:SF2">
    <property type="entry name" value="PEPTIDASE"/>
    <property type="match status" value="1"/>
</dbReference>
<proteinExistence type="inferred from homology"/>
<dbReference type="OrthoDB" id="9776600at2"/>
<evidence type="ECO:0000256" key="2">
    <source>
        <dbReference type="ARBA" id="ARBA00022670"/>
    </source>
</evidence>
<keyword evidence="4" id="KW-0378">Hydrolase</keyword>
<sequence>MVNRRRLIDTFMELVQIDSETRHERRICDALKGKLSRLGLEVVEDDSAERNGHAAGNLIATLKGSQNGVPTIFFTAHMDTVSPGRGVRPSIRDGYIVSDGTTVLGSDDKAGLAALLEAVHVLKERRIAHGDVQFVLTAGEESSLAGSRELDRSLLRAEYGFALDANGPVGDIVVAAPTQAKLEVAITGKSAHAGVNPEDGVSAIQVASQAISNMPLGRVDSETTANIGRFSGGVATNVVCDRVDILGEARSLHKEKLKAQLRAMETAFREAARSNGATAEVDVCIMYPGYRFTERDAVVKHAQRAMERIGRPSRLLTSGGGSDANVFSGMGIPTVNLAVGYEHIHTTKERIPVTELIKAAEMVVALIRETLN</sequence>
<dbReference type="InterPro" id="IPR010162">
    <property type="entry name" value="PepT-like"/>
</dbReference>
<keyword evidence="3 8" id="KW-0479">Metal-binding</keyword>
<gene>
    <name evidence="10" type="ORF">B0W44_13455</name>
</gene>
<dbReference type="InterPro" id="IPR008007">
    <property type="entry name" value="Peptidase_M42"/>
</dbReference>
<evidence type="ECO:0000313" key="11">
    <source>
        <dbReference type="Proteomes" id="UP000188603"/>
    </source>
</evidence>
<dbReference type="Gene3D" id="3.40.630.10">
    <property type="entry name" value="Zn peptidases"/>
    <property type="match status" value="1"/>
</dbReference>
<organism evidence="10 11">
    <name type="scientific">Novibacillus thermophilus</name>
    <dbReference type="NCBI Taxonomy" id="1471761"/>
    <lineage>
        <taxon>Bacteria</taxon>
        <taxon>Bacillati</taxon>
        <taxon>Bacillota</taxon>
        <taxon>Bacilli</taxon>
        <taxon>Bacillales</taxon>
        <taxon>Thermoactinomycetaceae</taxon>
        <taxon>Novibacillus</taxon>
    </lineage>
</organism>
<dbReference type="SUPFAM" id="SSF53187">
    <property type="entry name" value="Zn-dependent exopeptidases"/>
    <property type="match status" value="1"/>
</dbReference>
<evidence type="ECO:0000256" key="6">
    <source>
        <dbReference type="ARBA" id="ARBA00023049"/>
    </source>
</evidence>
<dbReference type="KEGG" id="ntr:B0W44_13455"/>
<dbReference type="Proteomes" id="UP000188603">
    <property type="component" value="Chromosome"/>
</dbReference>
<dbReference type="InterPro" id="IPR001261">
    <property type="entry name" value="ArgE/DapE_CS"/>
</dbReference>
<dbReference type="PIRSF" id="PIRSF001123">
    <property type="entry name" value="PepA_GA"/>
    <property type="match status" value="1"/>
</dbReference>
<evidence type="ECO:0000256" key="4">
    <source>
        <dbReference type="ARBA" id="ARBA00022801"/>
    </source>
</evidence>
<comment type="similarity">
    <text evidence="7">Belongs to the peptidase M42 family.</text>
</comment>
<dbReference type="InterPro" id="IPR002933">
    <property type="entry name" value="Peptidase_M20"/>
</dbReference>
<keyword evidence="5" id="KW-0862">Zinc</keyword>
<dbReference type="GO" id="GO:0046872">
    <property type="term" value="F:metal ion binding"/>
    <property type="evidence" value="ECO:0007669"/>
    <property type="project" value="UniProtKB-UniRule"/>
</dbReference>
<dbReference type="PROSITE" id="PS00759">
    <property type="entry name" value="ARGE_DAPE_CPG2_2"/>
    <property type="match status" value="1"/>
</dbReference>
<dbReference type="Pfam" id="PF07687">
    <property type="entry name" value="M20_dimer"/>
    <property type="match status" value="1"/>
</dbReference>
<dbReference type="PANTHER" id="PTHR42994">
    <property type="entry name" value="PEPTIDASE T"/>
    <property type="match status" value="1"/>
</dbReference>
<keyword evidence="2" id="KW-0645">Protease</keyword>
<name>A0A1U9K9A3_9BACL</name>
<dbReference type="SUPFAM" id="SSF55031">
    <property type="entry name" value="Bacterial exopeptidase dimerisation domain"/>
    <property type="match status" value="1"/>
</dbReference>